<dbReference type="GO" id="GO:0034045">
    <property type="term" value="C:phagophore assembly site membrane"/>
    <property type="evidence" value="ECO:0007669"/>
    <property type="project" value="UniProtKB-SubCell"/>
</dbReference>
<evidence type="ECO:0000256" key="2">
    <source>
        <dbReference type="ARBA" id="ARBA00012513"/>
    </source>
</evidence>
<dbReference type="Proteomes" id="UP000250266">
    <property type="component" value="Unassembled WGS sequence"/>
</dbReference>
<evidence type="ECO:0000256" key="9">
    <source>
        <dbReference type="ARBA" id="ARBA00030237"/>
    </source>
</evidence>
<comment type="catalytic activity">
    <reaction evidence="10">
        <text>L-threonyl-[protein] + ATP = O-phospho-L-threonyl-[protein] + ADP + H(+)</text>
        <dbReference type="Rhea" id="RHEA:46608"/>
        <dbReference type="Rhea" id="RHEA-COMP:11060"/>
        <dbReference type="Rhea" id="RHEA-COMP:11605"/>
        <dbReference type="ChEBI" id="CHEBI:15378"/>
        <dbReference type="ChEBI" id="CHEBI:30013"/>
        <dbReference type="ChEBI" id="CHEBI:30616"/>
        <dbReference type="ChEBI" id="CHEBI:61977"/>
        <dbReference type="ChEBI" id="CHEBI:456216"/>
        <dbReference type="EC" id="2.7.11.1"/>
    </reaction>
</comment>
<evidence type="ECO:0000256" key="1">
    <source>
        <dbReference type="ARBA" id="ARBA00004623"/>
    </source>
</evidence>
<sequence length="318" mass="36774">MSAEDLLDHFKLEAEVFPDYTLHVTHRMNRARGVREKVEIKWERIESIGEGSFGQVWRELCYLADGKQDARAVKIIEKRRMRSYNIDIKKELLALAKFSKDKYRQAEVFVSFFGWFESDQSIFLAMEYLENGDLARHIPVISTEDEVRQITTDLLDGLSLMHAEGFAHRDLKPQNIFVVQKPPQAERWWVKIGDFGISKRVRNEDTALRTQTGTPYFQAPEIQGHIDNDDESSAYTNAVDMWSLGCVIYLVSTQRVPFLKPSDVRKFCHGASPFPEESLYPIMSKDGIEFIKRLMTPQPAERVIAEHARNDPWILTSS</sequence>
<keyword evidence="6 13" id="KW-0418">Kinase</keyword>
<evidence type="ECO:0000256" key="10">
    <source>
        <dbReference type="ARBA" id="ARBA00047899"/>
    </source>
</evidence>
<evidence type="ECO:0000256" key="3">
    <source>
        <dbReference type="ARBA" id="ARBA00022527"/>
    </source>
</evidence>
<evidence type="ECO:0000256" key="6">
    <source>
        <dbReference type="ARBA" id="ARBA00022777"/>
    </source>
</evidence>
<dbReference type="Pfam" id="PF00069">
    <property type="entry name" value="Pkinase"/>
    <property type="match status" value="1"/>
</dbReference>
<accession>A0A8E2J9W8</accession>
<dbReference type="AlphaFoldDB" id="A0A8E2J9W8"/>
<organism evidence="13 14">
    <name type="scientific">Lepidopterella palustris CBS 459.81</name>
    <dbReference type="NCBI Taxonomy" id="1314670"/>
    <lineage>
        <taxon>Eukaryota</taxon>
        <taxon>Fungi</taxon>
        <taxon>Dikarya</taxon>
        <taxon>Ascomycota</taxon>
        <taxon>Pezizomycotina</taxon>
        <taxon>Dothideomycetes</taxon>
        <taxon>Pleosporomycetidae</taxon>
        <taxon>Mytilinidiales</taxon>
        <taxon>Argynnaceae</taxon>
        <taxon>Lepidopterella</taxon>
    </lineage>
</organism>
<dbReference type="OrthoDB" id="10252171at2759"/>
<keyword evidence="4" id="KW-0808">Transferase</keyword>
<proteinExistence type="predicted"/>
<evidence type="ECO:0000259" key="12">
    <source>
        <dbReference type="PROSITE" id="PS50011"/>
    </source>
</evidence>
<keyword evidence="5" id="KW-0547">Nucleotide-binding</keyword>
<dbReference type="EC" id="2.7.11.1" evidence="2"/>
<dbReference type="InterPro" id="IPR011009">
    <property type="entry name" value="Kinase-like_dom_sf"/>
</dbReference>
<dbReference type="GO" id="GO:0005524">
    <property type="term" value="F:ATP binding"/>
    <property type="evidence" value="ECO:0007669"/>
    <property type="project" value="UniProtKB-KW"/>
</dbReference>
<evidence type="ECO:0000256" key="4">
    <source>
        <dbReference type="ARBA" id="ARBA00022679"/>
    </source>
</evidence>
<evidence type="ECO:0000313" key="13">
    <source>
        <dbReference type="EMBL" id="OCK74702.1"/>
    </source>
</evidence>
<evidence type="ECO:0000256" key="11">
    <source>
        <dbReference type="ARBA" id="ARBA00048679"/>
    </source>
</evidence>
<dbReference type="GO" id="GO:0010506">
    <property type="term" value="P:regulation of autophagy"/>
    <property type="evidence" value="ECO:0007669"/>
    <property type="project" value="InterPro"/>
</dbReference>
<dbReference type="PANTHER" id="PTHR24348:SF22">
    <property type="entry name" value="NON-SPECIFIC SERINE_THREONINE PROTEIN KINASE"/>
    <property type="match status" value="1"/>
</dbReference>
<dbReference type="PROSITE" id="PS50011">
    <property type="entry name" value="PROTEIN_KINASE_DOM"/>
    <property type="match status" value="1"/>
</dbReference>
<comment type="catalytic activity">
    <reaction evidence="11">
        <text>L-seryl-[protein] + ATP = O-phospho-L-seryl-[protein] + ADP + H(+)</text>
        <dbReference type="Rhea" id="RHEA:17989"/>
        <dbReference type="Rhea" id="RHEA-COMP:9863"/>
        <dbReference type="Rhea" id="RHEA-COMP:11604"/>
        <dbReference type="ChEBI" id="CHEBI:15378"/>
        <dbReference type="ChEBI" id="CHEBI:29999"/>
        <dbReference type="ChEBI" id="CHEBI:30616"/>
        <dbReference type="ChEBI" id="CHEBI:83421"/>
        <dbReference type="ChEBI" id="CHEBI:456216"/>
        <dbReference type="EC" id="2.7.11.1"/>
    </reaction>
</comment>
<keyword evidence="8" id="KW-0072">Autophagy</keyword>
<dbReference type="InterPro" id="IPR045269">
    <property type="entry name" value="Atg1-like"/>
</dbReference>
<dbReference type="EMBL" id="KV745430">
    <property type="protein sequence ID" value="OCK74702.1"/>
    <property type="molecule type" value="Genomic_DNA"/>
</dbReference>
<evidence type="ECO:0000256" key="5">
    <source>
        <dbReference type="ARBA" id="ARBA00022741"/>
    </source>
</evidence>
<evidence type="ECO:0000313" key="14">
    <source>
        <dbReference type="Proteomes" id="UP000250266"/>
    </source>
</evidence>
<evidence type="ECO:0000256" key="8">
    <source>
        <dbReference type="ARBA" id="ARBA00023006"/>
    </source>
</evidence>
<dbReference type="GO" id="GO:0005829">
    <property type="term" value="C:cytosol"/>
    <property type="evidence" value="ECO:0007669"/>
    <property type="project" value="TreeGrafter"/>
</dbReference>
<dbReference type="GO" id="GO:0005776">
    <property type="term" value="C:autophagosome"/>
    <property type="evidence" value="ECO:0007669"/>
    <property type="project" value="TreeGrafter"/>
</dbReference>
<dbReference type="InterPro" id="IPR008271">
    <property type="entry name" value="Ser/Thr_kinase_AS"/>
</dbReference>
<name>A0A8E2J9W8_9PEZI</name>
<dbReference type="PROSITE" id="PS00108">
    <property type="entry name" value="PROTEIN_KINASE_ST"/>
    <property type="match status" value="1"/>
</dbReference>
<protein>
    <recommendedName>
        <fullName evidence="2">non-specific serine/threonine protein kinase</fullName>
        <ecNumber evidence="2">2.7.11.1</ecNumber>
    </recommendedName>
    <alternativeName>
        <fullName evidence="9">Autophagy-related protein 1</fullName>
    </alternativeName>
</protein>
<dbReference type="SMART" id="SM00220">
    <property type="entry name" value="S_TKc"/>
    <property type="match status" value="1"/>
</dbReference>
<comment type="subcellular location">
    <subcellularLocation>
        <location evidence="1">Preautophagosomal structure membrane</location>
        <topology evidence="1">Peripheral membrane protein</topology>
    </subcellularLocation>
</comment>
<keyword evidence="7" id="KW-0067">ATP-binding</keyword>
<dbReference type="InterPro" id="IPR000719">
    <property type="entry name" value="Prot_kinase_dom"/>
</dbReference>
<dbReference type="GO" id="GO:0004674">
    <property type="term" value="F:protein serine/threonine kinase activity"/>
    <property type="evidence" value="ECO:0007669"/>
    <property type="project" value="UniProtKB-KW"/>
</dbReference>
<keyword evidence="14" id="KW-1185">Reference proteome</keyword>
<dbReference type="GO" id="GO:0000045">
    <property type="term" value="P:autophagosome assembly"/>
    <property type="evidence" value="ECO:0007669"/>
    <property type="project" value="TreeGrafter"/>
</dbReference>
<dbReference type="SUPFAM" id="SSF56112">
    <property type="entry name" value="Protein kinase-like (PK-like)"/>
    <property type="match status" value="1"/>
</dbReference>
<reference evidence="13 14" key="1">
    <citation type="journal article" date="2016" name="Nat. Commun.">
        <title>Ectomycorrhizal ecology is imprinted in the genome of the dominant symbiotic fungus Cenococcum geophilum.</title>
        <authorList>
            <consortium name="DOE Joint Genome Institute"/>
            <person name="Peter M."/>
            <person name="Kohler A."/>
            <person name="Ohm R.A."/>
            <person name="Kuo A."/>
            <person name="Krutzmann J."/>
            <person name="Morin E."/>
            <person name="Arend M."/>
            <person name="Barry K.W."/>
            <person name="Binder M."/>
            <person name="Choi C."/>
            <person name="Clum A."/>
            <person name="Copeland A."/>
            <person name="Grisel N."/>
            <person name="Haridas S."/>
            <person name="Kipfer T."/>
            <person name="LaButti K."/>
            <person name="Lindquist E."/>
            <person name="Lipzen A."/>
            <person name="Maire R."/>
            <person name="Meier B."/>
            <person name="Mihaltcheva S."/>
            <person name="Molinier V."/>
            <person name="Murat C."/>
            <person name="Poggeler S."/>
            <person name="Quandt C.A."/>
            <person name="Sperisen C."/>
            <person name="Tritt A."/>
            <person name="Tisserant E."/>
            <person name="Crous P.W."/>
            <person name="Henrissat B."/>
            <person name="Nehls U."/>
            <person name="Egli S."/>
            <person name="Spatafora J.W."/>
            <person name="Grigoriev I.V."/>
            <person name="Martin F.M."/>
        </authorList>
    </citation>
    <scope>NUCLEOTIDE SEQUENCE [LARGE SCALE GENOMIC DNA]</scope>
    <source>
        <strain evidence="13 14">CBS 459.81</strain>
    </source>
</reference>
<dbReference type="PANTHER" id="PTHR24348">
    <property type="entry name" value="SERINE/THREONINE-PROTEIN KINASE UNC-51-RELATED"/>
    <property type="match status" value="1"/>
</dbReference>
<feature type="domain" description="Protein kinase" evidence="12">
    <location>
        <begin position="42"/>
        <end position="314"/>
    </location>
</feature>
<dbReference type="Gene3D" id="1.10.510.10">
    <property type="entry name" value="Transferase(Phosphotransferase) domain 1"/>
    <property type="match status" value="1"/>
</dbReference>
<keyword evidence="3" id="KW-0723">Serine/threonine-protein kinase</keyword>
<feature type="non-terminal residue" evidence="13">
    <location>
        <position position="318"/>
    </location>
</feature>
<gene>
    <name evidence="13" type="ORF">K432DRAFT_310210</name>
</gene>
<evidence type="ECO:0000256" key="7">
    <source>
        <dbReference type="ARBA" id="ARBA00022840"/>
    </source>
</evidence>